<feature type="compositionally biased region" description="Polar residues" evidence="1">
    <location>
        <begin position="94"/>
        <end position="105"/>
    </location>
</feature>
<dbReference type="InterPro" id="IPR001900">
    <property type="entry name" value="RNase_II/R"/>
</dbReference>
<organism evidence="3 4">
    <name type="scientific">Kwoniella shandongensis</name>
    <dbReference type="NCBI Taxonomy" id="1734106"/>
    <lineage>
        <taxon>Eukaryota</taxon>
        <taxon>Fungi</taxon>
        <taxon>Dikarya</taxon>
        <taxon>Basidiomycota</taxon>
        <taxon>Agaricomycotina</taxon>
        <taxon>Tremellomycetes</taxon>
        <taxon>Tremellales</taxon>
        <taxon>Cryptococcaceae</taxon>
        <taxon>Kwoniella</taxon>
    </lineage>
</organism>
<reference evidence="3" key="2">
    <citation type="submission" date="2024-01" db="EMBL/GenBank/DDBJ databases">
        <title>Comparative genomics of Cryptococcus and Kwoniella reveals pathogenesis evolution and contrasting modes of karyotype evolution via chromosome fusion or intercentromeric recombination.</title>
        <authorList>
            <person name="Coelho M.A."/>
            <person name="David-Palma M."/>
            <person name="Shea T."/>
            <person name="Bowers K."/>
            <person name="McGinley-Smith S."/>
            <person name="Mohammad A.W."/>
            <person name="Gnirke A."/>
            <person name="Yurkov A.M."/>
            <person name="Nowrousian M."/>
            <person name="Sun S."/>
            <person name="Cuomo C.A."/>
            <person name="Heitman J."/>
        </authorList>
    </citation>
    <scope>NUCLEOTIDE SEQUENCE</scope>
    <source>
        <strain evidence="3">CBS 12478</strain>
    </source>
</reference>
<evidence type="ECO:0000313" key="3">
    <source>
        <dbReference type="EMBL" id="WWD17067.1"/>
    </source>
</evidence>
<dbReference type="SMART" id="SM00955">
    <property type="entry name" value="RNB"/>
    <property type="match status" value="1"/>
</dbReference>
<dbReference type="EMBL" id="CP144053">
    <property type="protein sequence ID" value="WWD17067.1"/>
    <property type="molecule type" value="Genomic_DNA"/>
</dbReference>
<dbReference type="GO" id="GO:0000175">
    <property type="term" value="F:3'-5'-RNA exonuclease activity"/>
    <property type="evidence" value="ECO:0007669"/>
    <property type="project" value="TreeGrafter"/>
</dbReference>
<dbReference type="PANTHER" id="PTHR23355">
    <property type="entry name" value="RIBONUCLEASE"/>
    <property type="match status" value="1"/>
</dbReference>
<dbReference type="RefSeq" id="XP_031862406.2">
    <property type="nucleotide sequence ID" value="XM_032003084.2"/>
</dbReference>
<dbReference type="InterPro" id="IPR050180">
    <property type="entry name" value="RNR_Ribonuclease"/>
</dbReference>
<feature type="region of interest" description="Disordered" evidence="1">
    <location>
        <begin position="47"/>
        <end position="120"/>
    </location>
</feature>
<dbReference type="AlphaFoldDB" id="A0AAJ8MVN6"/>
<name>A0AAJ8MVN6_9TREE</name>
<dbReference type="Proteomes" id="UP000322225">
    <property type="component" value="Chromosome 3"/>
</dbReference>
<keyword evidence="4" id="KW-1185">Reference proteome</keyword>
<reference evidence="3" key="1">
    <citation type="submission" date="2017-08" db="EMBL/GenBank/DDBJ databases">
        <authorList>
            <person name="Cuomo C."/>
            <person name="Billmyre B."/>
            <person name="Heitman J."/>
        </authorList>
    </citation>
    <scope>NUCLEOTIDE SEQUENCE</scope>
    <source>
        <strain evidence="3">CBS 12478</strain>
    </source>
</reference>
<dbReference type="SUPFAM" id="SSF50249">
    <property type="entry name" value="Nucleic acid-binding proteins"/>
    <property type="match status" value="1"/>
</dbReference>
<dbReference type="GO" id="GO:0003723">
    <property type="term" value="F:RNA binding"/>
    <property type="evidence" value="ECO:0007669"/>
    <property type="project" value="InterPro"/>
</dbReference>
<dbReference type="InterPro" id="IPR012340">
    <property type="entry name" value="NA-bd_OB-fold"/>
</dbReference>
<protein>
    <recommendedName>
        <fullName evidence="2">RNB domain-containing protein</fullName>
    </recommendedName>
</protein>
<dbReference type="Pfam" id="PF00773">
    <property type="entry name" value="RNB"/>
    <property type="match status" value="1"/>
</dbReference>
<gene>
    <name evidence="3" type="ORF">CI109_101504</name>
</gene>
<dbReference type="GO" id="GO:0006402">
    <property type="term" value="P:mRNA catabolic process"/>
    <property type="evidence" value="ECO:0007669"/>
    <property type="project" value="TreeGrafter"/>
</dbReference>
<sequence>MTLYKCISYIVVDAVAKPAFIPSLIMRGPTTASRILRRTLCTSSRQCELQRDLSLPGPSRSGTTNPSRRSPPPTPDFVLAASASASASKRKPSHSTFEASLNNKPPVTPTPRDRVQFSLDEGQSNDRRAYFANDVEGEIGEDWGSAEIGDEVPGLESGRVVECRRSGQTSIGLILASILVTGRTRLLLLRSSGEIWPISTHDVQFVMPSSLVPPSLAKECWSPSLLAAWSLASESKAGLADNTPLDDMPSQEMMDARRKVAMTLRKIHRETEKMTGRLMGGSTSKVGGVESVWETWAPEGEERTSVTAVEAAEYILNPDSGSSTTNRVEVKPNTLPAYAAHVLLMRRPDLFTADQGDMWTTGTFIVRSRAERHRLQDVQRWVEQYTATSDPESTFHSFIEKAKKAISTSREIRAQTIGEELREYQHSLTEWNRSDLDIISILFSPLIDTRSTQTPPSLALAISIARLISPYPEEAVDRGVIAHLLQDMGMILPWDSLEMSKNTEAEERSFAMSSFSSTTSKGKKVRSEDELLEGNELDHLREDYTSHKVFVIDDPTASELDDGIALERIPGSEDVWVHIHIADPTRYIPPSHPLAQKASVRGSSLYLPEGNKPLFPLEVIMKELSLGADVQRDDGAQGTMTFSARLLKSGRVEDRKVKMGWIKKPRVITYAQVDEALGVPAIKSLRPFGALSSSLSSSSATPVKAKNEISSDDLEDLKTLYTMAQAHRARRFSTAGLEWSLPSASTSFLRSPPAPSPNLFDVSHLPTSPQLFTGSLQLDYRVNAPASPVLNSANLVAEYMILAGRLAASFCTDHSIPIVYRGSAAPKPISSSISTTLEHLLAARQEGTGMIDPYKMLEPGWYRPAGYISLAPSPHWIMGFDDTEPHQVKGYVRATSPLRRYDDMLVHWQIKSYLAKEAGETEYGTKMIEKEEVARLVKRSDEGVKRAKRAGINAQKFWQARAIQQRFVIGGQGHHPSATAAASASTHINDDDFVDLQKEMIARIAGPSESAPTLAGEMTPIIVENLGMVGKMIHTSSASATKEWKVGEEVKVRLDKVVSWPNPHFQLKLVE</sequence>
<evidence type="ECO:0000256" key="1">
    <source>
        <dbReference type="SAM" id="MobiDB-lite"/>
    </source>
</evidence>
<feature type="domain" description="RNB" evidence="2">
    <location>
        <begin position="541"/>
        <end position="916"/>
    </location>
</feature>
<feature type="compositionally biased region" description="Low complexity" evidence="1">
    <location>
        <begin position="58"/>
        <end position="68"/>
    </location>
</feature>
<dbReference type="GeneID" id="43587203"/>
<dbReference type="KEGG" id="ksn:43587203"/>
<evidence type="ECO:0000313" key="4">
    <source>
        <dbReference type="Proteomes" id="UP000322225"/>
    </source>
</evidence>
<evidence type="ECO:0000259" key="2">
    <source>
        <dbReference type="SMART" id="SM00955"/>
    </source>
</evidence>
<dbReference type="PANTHER" id="PTHR23355:SF65">
    <property type="entry name" value="EXORIBONUCLEASE CYT-4, PUTATIVE (AFU_ORTHOLOGUE AFUA_7G01550)-RELATED"/>
    <property type="match status" value="1"/>
</dbReference>
<proteinExistence type="predicted"/>
<dbReference type="GO" id="GO:0000932">
    <property type="term" value="C:P-body"/>
    <property type="evidence" value="ECO:0007669"/>
    <property type="project" value="TreeGrafter"/>
</dbReference>
<accession>A0AAJ8MVN6</accession>